<dbReference type="Proteomes" id="UP000176501">
    <property type="component" value="Unassembled WGS sequence"/>
</dbReference>
<gene>
    <name evidence="1" type="ORF">A2304_03885</name>
</gene>
<organism evidence="1 2">
    <name type="scientific">Candidatus Uhrbacteria bacterium RIFOXYB2_FULL_57_15</name>
    <dbReference type="NCBI Taxonomy" id="1802422"/>
    <lineage>
        <taxon>Bacteria</taxon>
        <taxon>Candidatus Uhriibacteriota</taxon>
    </lineage>
</organism>
<proteinExistence type="predicted"/>
<accession>A0A1F7W7T4</accession>
<dbReference type="EMBL" id="MGFE01000012">
    <property type="protein sequence ID" value="OGL98863.1"/>
    <property type="molecule type" value="Genomic_DNA"/>
</dbReference>
<reference evidence="1 2" key="1">
    <citation type="journal article" date="2016" name="Nat. Commun.">
        <title>Thousands of microbial genomes shed light on interconnected biogeochemical processes in an aquifer system.</title>
        <authorList>
            <person name="Anantharaman K."/>
            <person name="Brown C.T."/>
            <person name="Hug L.A."/>
            <person name="Sharon I."/>
            <person name="Castelle C.J."/>
            <person name="Probst A.J."/>
            <person name="Thomas B.C."/>
            <person name="Singh A."/>
            <person name="Wilkins M.J."/>
            <person name="Karaoz U."/>
            <person name="Brodie E.L."/>
            <person name="Williams K.H."/>
            <person name="Hubbard S.S."/>
            <person name="Banfield J.F."/>
        </authorList>
    </citation>
    <scope>NUCLEOTIDE SEQUENCE [LARGE SCALE GENOMIC DNA]</scope>
</reference>
<evidence type="ECO:0000313" key="2">
    <source>
        <dbReference type="Proteomes" id="UP000176501"/>
    </source>
</evidence>
<dbReference type="AlphaFoldDB" id="A0A1F7W7T4"/>
<protein>
    <submittedName>
        <fullName evidence="1">Uncharacterized protein</fullName>
    </submittedName>
</protein>
<name>A0A1F7W7T4_9BACT</name>
<comment type="caution">
    <text evidence="1">The sequence shown here is derived from an EMBL/GenBank/DDBJ whole genome shotgun (WGS) entry which is preliminary data.</text>
</comment>
<evidence type="ECO:0000313" key="1">
    <source>
        <dbReference type="EMBL" id="OGL98863.1"/>
    </source>
</evidence>
<sequence length="409" mass="46122">MEHQRYLTQVIFTQLKEVEAGRLPTSPASIIRSSLPESLRNGYDVLISARIPSGVLVQADRVVQQMRNQFFTEAANSLNEVLDAVSGNTGVVADLRDLSAMLSEEEQKEAARFEGMFRLQGEMYDAIKAAHPERVAQLDRRREIEVAFMYGEIVSPPVPLFRTPKGNSGSPHVAVVSHEGKRHRAIIKFGFSERFSRSGVVAGNGYWREVSGAMHAVGMGVDAPAVVSRRLDRYGPATLMEFLDGSSCEMVSNWFTDSDRRIHPEIFNIAANDWLTWRTDGAPRNLVTTIENTIAVIDFGSDFSTDLTVALSSAALYLVSKLDYEIPEEVRQCVREWGRSTERQIFDQIFALAPEDMSGYRRAYEVRLAQMLAAFDTMDRRIAFPPYSVSFRKDFGREFFLEFLRFGNT</sequence>